<dbReference type="PANTHER" id="PTHR12363:SF33">
    <property type="entry name" value="IMPORTIN-13"/>
    <property type="match status" value="1"/>
</dbReference>
<keyword evidence="7" id="KW-1185">Reference proteome</keyword>
<sequence>MEQLTQTVHHAIVTLNGNAANQAVRKQADEYMISFQETHEAWAVSHLLLTQSSDQSVRFTCAIILHNKIRNEWMRLSETDRVSLMQSLFSMLDTTKSNPPLFERISLCLAAAAARSSGEIIKGVMDNLMQTITTVEGQYRFILVVTGMPEELNKAVLTFNERENKKRAMNEFVPIVLKIIREAMKRVDPSINPTISSADHVMLERCLLCLNQWVRFGISTRMICDNSEGASLLDQLFQSINPNGPYKAAVEVLVQLFSKPTKFGSARALNDSLASDEGSTGGQLFSYILHRVTQFVPLWDAMQDEEDFVRMVVKLQVGVAEGNLTALLSFGSQDTTTDQLRLTFLNMLVHFSSCQHVTALEHLLNLWNHLVESLKPEDSAQRGFIQPLLSNLIERLFASLKRNDEQDEEELEVLRASANTFFTSLNRYVGTPTMLQFINSKIDQWNADWAQFEAVVFIFGCVTCSVNVDELSNSTSSPLVERILNSIFTWTPTPSTTGRPNRLDPMRYLHQTSLLAVGELRSWYEDRDELLMRSITYISTHLQSIHPTVRTNGVEGLRSICETCGSQLAPFIDKLIQLAEVTWPLVDISDRSALMEGLGYVIVYLPEEQIAVAMLHIIGPVLQRIEQYQKANTPQATEAVKSDLLLLAKAFELPDNDQNIQTMDLPLDAILPILDSLVDTWSYNSDVMSLLCDLYVITIKCVNVSQFEGNRHLYDILEKMRGLYVQYRYSFCIDLCIKSVPLAVTIHMEDDMCNVVAGFVEATFPLIQSDVNATDTSILKSILQLAEATSKSIPKFLQWNGIDRLIQLAVYALPTNERDTCKAAVQFLELLFAPPREMRERERELYARYGKLVVQSSFEALITGLMPQPIIHGKLLYYLVFNDKNNVEGWIREKIEGANIPLMDAEAKALCISVLFSVRDNRRFKSIINDFRNGK</sequence>
<dbReference type="Gene3D" id="1.25.10.10">
    <property type="entry name" value="Leucine-rich Repeat Variant"/>
    <property type="match status" value="1"/>
</dbReference>
<protein>
    <recommendedName>
        <fullName evidence="5">Importin N-terminal domain-containing protein</fullName>
    </recommendedName>
</protein>
<evidence type="ECO:0000313" key="6">
    <source>
        <dbReference type="EMBL" id="PRP79881.1"/>
    </source>
</evidence>
<dbReference type="STRING" id="1890364.A0A2P6N7F0"/>
<dbReference type="GO" id="GO:0005634">
    <property type="term" value="C:nucleus"/>
    <property type="evidence" value="ECO:0007669"/>
    <property type="project" value="UniProtKB-SubCell"/>
</dbReference>
<dbReference type="AlphaFoldDB" id="A0A2P6N7F0"/>
<dbReference type="GO" id="GO:0031267">
    <property type="term" value="F:small GTPase binding"/>
    <property type="evidence" value="ECO:0007669"/>
    <property type="project" value="InterPro"/>
</dbReference>
<accession>A0A2P6N7F0</accession>
<proteinExistence type="inferred from homology"/>
<dbReference type="InParanoid" id="A0A2P6N7F0"/>
<evidence type="ECO:0000259" key="5">
    <source>
        <dbReference type="PROSITE" id="PS50166"/>
    </source>
</evidence>
<dbReference type="Pfam" id="PF03810">
    <property type="entry name" value="IBN_N"/>
    <property type="match status" value="1"/>
</dbReference>
<dbReference type="PROSITE" id="PS50166">
    <property type="entry name" value="IMPORTIN_B_NT"/>
    <property type="match status" value="1"/>
</dbReference>
<dbReference type="EMBL" id="MDYQ01000167">
    <property type="protein sequence ID" value="PRP79881.1"/>
    <property type="molecule type" value="Genomic_DNA"/>
</dbReference>
<dbReference type="SUPFAM" id="SSF48371">
    <property type="entry name" value="ARM repeat"/>
    <property type="match status" value="1"/>
</dbReference>
<gene>
    <name evidence="6" type="ORF">PROFUN_12370</name>
</gene>
<name>A0A2P6N7F0_9EUKA</name>
<reference evidence="6 7" key="1">
    <citation type="journal article" date="2018" name="Genome Biol. Evol.">
        <title>Multiple Roots of Fruiting Body Formation in Amoebozoa.</title>
        <authorList>
            <person name="Hillmann F."/>
            <person name="Forbes G."/>
            <person name="Novohradska S."/>
            <person name="Ferling I."/>
            <person name="Riege K."/>
            <person name="Groth M."/>
            <person name="Westermann M."/>
            <person name="Marz M."/>
            <person name="Spaller T."/>
            <person name="Winckler T."/>
            <person name="Schaap P."/>
            <person name="Glockner G."/>
        </authorList>
    </citation>
    <scope>NUCLEOTIDE SEQUENCE [LARGE SCALE GENOMIC DNA]</scope>
    <source>
        <strain evidence="6 7">Jena</strain>
    </source>
</reference>
<dbReference type="GO" id="GO:0006606">
    <property type="term" value="P:protein import into nucleus"/>
    <property type="evidence" value="ECO:0007669"/>
    <property type="project" value="TreeGrafter"/>
</dbReference>
<comment type="subcellular location">
    <subcellularLocation>
        <location evidence="1">Nucleus</location>
    </subcellularLocation>
</comment>
<dbReference type="Proteomes" id="UP000241769">
    <property type="component" value="Unassembled WGS sequence"/>
</dbReference>
<evidence type="ECO:0000256" key="4">
    <source>
        <dbReference type="ARBA" id="ARBA00023242"/>
    </source>
</evidence>
<dbReference type="PANTHER" id="PTHR12363">
    <property type="entry name" value="TRANSPORTIN 3 AND IMPORTIN 13"/>
    <property type="match status" value="1"/>
</dbReference>
<evidence type="ECO:0000256" key="3">
    <source>
        <dbReference type="ARBA" id="ARBA00022448"/>
    </source>
</evidence>
<feature type="domain" description="Importin N-terminal" evidence="5">
    <location>
        <begin position="43"/>
        <end position="94"/>
    </location>
</feature>
<dbReference type="InterPro" id="IPR051345">
    <property type="entry name" value="Importin_beta-like_NTR"/>
</dbReference>
<dbReference type="InterPro" id="IPR001494">
    <property type="entry name" value="Importin-beta_N"/>
</dbReference>
<evidence type="ECO:0000256" key="2">
    <source>
        <dbReference type="ARBA" id="ARBA00007991"/>
    </source>
</evidence>
<keyword evidence="3" id="KW-0813">Transport</keyword>
<dbReference type="GO" id="GO:0005737">
    <property type="term" value="C:cytoplasm"/>
    <property type="evidence" value="ECO:0007669"/>
    <property type="project" value="TreeGrafter"/>
</dbReference>
<comment type="caution">
    <text evidence="6">The sequence shown here is derived from an EMBL/GenBank/DDBJ whole genome shotgun (WGS) entry which is preliminary data.</text>
</comment>
<evidence type="ECO:0000256" key="1">
    <source>
        <dbReference type="ARBA" id="ARBA00004123"/>
    </source>
</evidence>
<evidence type="ECO:0000313" key="7">
    <source>
        <dbReference type="Proteomes" id="UP000241769"/>
    </source>
</evidence>
<dbReference type="OrthoDB" id="2016913at2759"/>
<dbReference type="InterPro" id="IPR011989">
    <property type="entry name" value="ARM-like"/>
</dbReference>
<dbReference type="InterPro" id="IPR016024">
    <property type="entry name" value="ARM-type_fold"/>
</dbReference>
<dbReference type="SMART" id="SM00913">
    <property type="entry name" value="IBN_N"/>
    <property type="match status" value="1"/>
</dbReference>
<organism evidence="6 7">
    <name type="scientific">Planoprotostelium fungivorum</name>
    <dbReference type="NCBI Taxonomy" id="1890364"/>
    <lineage>
        <taxon>Eukaryota</taxon>
        <taxon>Amoebozoa</taxon>
        <taxon>Evosea</taxon>
        <taxon>Variosea</taxon>
        <taxon>Cavosteliida</taxon>
        <taxon>Cavosteliaceae</taxon>
        <taxon>Planoprotostelium</taxon>
    </lineage>
</organism>
<comment type="similarity">
    <text evidence="2">Belongs to the importin beta family.</text>
</comment>
<keyword evidence="4" id="KW-0539">Nucleus</keyword>